<comment type="caution">
    <text evidence="1">The sequence shown here is derived from an EMBL/GenBank/DDBJ whole genome shotgun (WGS) entry which is preliminary data.</text>
</comment>
<proteinExistence type="predicted"/>
<organism evidence="1 2">
    <name type="scientific">Marasmiellus scandens</name>
    <dbReference type="NCBI Taxonomy" id="2682957"/>
    <lineage>
        <taxon>Eukaryota</taxon>
        <taxon>Fungi</taxon>
        <taxon>Dikarya</taxon>
        <taxon>Basidiomycota</taxon>
        <taxon>Agaricomycotina</taxon>
        <taxon>Agaricomycetes</taxon>
        <taxon>Agaricomycetidae</taxon>
        <taxon>Agaricales</taxon>
        <taxon>Marasmiineae</taxon>
        <taxon>Omphalotaceae</taxon>
        <taxon>Marasmiellus</taxon>
    </lineage>
</organism>
<evidence type="ECO:0000313" key="1">
    <source>
        <dbReference type="EMBL" id="KAK7435607.1"/>
    </source>
</evidence>
<dbReference type="InterPro" id="IPR032675">
    <property type="entry name" value="LRR_dom_sf"/>
</dbReference>
<keyword evidence="2" id="KW-1185">Reference proteome</keyword>
<evidence type="ECO:0008006" key="3">
    <source>
        <dbReference type="Google" id="ProtNLM"/>
    </source>
</evidence>
<protein>
    <recommendedName>
        <fullName evidence="3">F-box domain-containing protein</fullName>
    </recommendedName>
</protein>
<dbReference type="Gene3D" id="3.80.10.10">
    <property type="entry name" value="Ribonuclease Inhibitor"/>
    <property type="match status" value="1"/>
</dbReference>
<dbReference type="Proteomes" id="UP001498398">
    <property type="component" value="Unassembled WGS sequence"/>
</dbReference>
<dbReference type="EMBL" id="JBANRG010000104">
    <property type="protein sequence ID" value="KAK7435607.1"/>
    <property type="molecule type" value="Genomic_DNA"/>
</dbReference>
<gene>
    <name evidence="1" type="ORF">VKT23_019559</name>
</gene>
<evidence type="ECO:0000313" key="2">
    <source>
        <dbReference type="Proteomes" id="UP001498398"/>
    </source>
</evidence>
<name>A0ABR1IL57_9AGAR</name>
<sequence length="357" mass="40090">MPELTKLDLSIQGIAEYIPPLINTMKELKSLQSLTIPVFRDLSEILPFLSRHERLKELRILSKKNQTTISRFPRFAGQAHVYFPALEILDIHASYGAASKFFCRVIPYLSTIQISTAVHEEPDRVRSLLSKMSTFCPFITHVSLDIIRGSAIAQSVSDSQSNMSSEILRPILQRSSISSFRIEYCLPISMGLQDVTAIASAWPQLRVLSLCCDPLLQQSTSVKLGLEAILPFIRHCPEMEELGLFIDTSSSAIPSTSEIDALPSPFKKLKRLSVGTSEIQHEGAVAQFLSLICTPGCVVKYGANWFEDGRNQEEIARRWKAVNDLLPHLFAVRVWYERKMALNSHNVCSSCSHVRNE</sequence>
<accession>A0ABR1IL57</accession>
<reference evidence="1 2" key="1">
    <citation type="submission" date="2024-01" db="EMBL/GenBank/DDBJ databases">
        <title>A draft genome for the cacao thread blight pathogen Marasmiellus scandens.</title>
        <authorList>
            <person name="Baruah I.K."/>
            <person name="Leung J."/>
            <person name="Bukari Y."/>
            <person name="Amoako-Attah I."/>
            <person name="Meinhardt L.W."/>
            <person name="Bailey B.A."/>
            <person name="Cohen S.P."/>
        </authorList>
    </citation>
    <scope>NUCLEOTIDE SEQUENCE [LARGE SCALE GENOMIC DNA]</scope>
    <source>
        <strain evidence="1 2">GH-19</strain>
    </source>
</reference>
<dbReference type="SUPFAM" id="SSF52047">
    <property type="entry name" value="RNI-like"/>
    <property type="match status" value="1"/>
</dbReference>